<dbReference type="RefSeq" id="WP_251224625.1">
    <property type="nucleotide sequence ID" value="NZ_JAMBOL010000024.1"/>
</dbReference>
<gene>
    <name evidence="1" type="ORF">M3202_17915</name>
</gene>
<dbReference type="EMBL" id="JAMBOL010000024">
    <property type="protein sequence ID" value="MCM3715935.1"/>
    <property type="molecule type" value="Genomic_DNA"/>
</dbReference>
<protein>
    <submittedName>
        <fullName evidence="1">DUF5082 domain-containing protein</fullName>
    </submittedName>
</protein>
<organism evidence="1 2">
    <name type="scientific">Halalkalibacter oceani</name>
    <dbReference type="NCBI Taxonomy" id="1653776"/>
    <lineage>
        <taxon>Bacteria</taxon>
        <taxon>Bacillati</taxon>
        <taxon>Bacillota</taxon>
        <taxon>Bacilli</taxon>
        <taxon>Bacillales</taxon>
        <taxon>Bacillaceae</taxon>
        <taxon>Halalkalibacter</taxon>
    </lineage>
</organism>
<keyword evidence="2" id="KW-1185">Reference proteome</keyword>
<comment type="caution">
    <text evidence="1">The sequence shown here is derived from an EMBL/GenBank/DDBJ whole genome shotgun (WGS) entry which is preliminary data.</text>
</comment>
<dbReference type="AlphaFoldDB" id="A0A9X2DTN6"/>
<proteinExistence type="predicted"/>
<accession>A0A9X2DTN6</accession>
<evidence type="ECO:0000313" key="2">
    <source>
        <dbReference type="Proteomes" id="UP001139179"/>
    </source>
</evidence>
<sequence length="114" mass="12721">MALAGLYARLRQKQEELSRLRICQNELNSCRQDFYSQETICLEPELSANTWAGTLAQAFETIREGAIVPSYQDIHTNQFSHILQLVANKITRTEQEIVAIKQAIAAAKAAAASQ</sequence>
<name>A0A9X2DTN6_9BACI</name>
<reference evidence="1" key="1">
    <citation type="submission" date="2022-05" db="EMBL/GenBank/DDBJ databases">
        <title>Comparative Genomics of Spacecraft Associated Microbes.</title>
        <authorList>
            <person name="Tran M.T."/>
            <person name="Wright A."/>
            <person name="Seuylemezian A."/>
            <person name="Eisen J."/>
            <person name="Coil D."/>
        </authorList>
    </citation>
    <scope>NUCLEOTIDE SEQUENCE</scope>
    <source>
        <strain evidence="1">214.1.1</strain>
    </source>
</reference>
<dbReference type="Proteomes" id="UP001139179">
    <property type="component" value="Unassembled WGS sequence"/>
</dbReference>
<evidence type="ECO:0000313" key="1">
    <source>
        <dbReference type="EMBL" id="MCM3715935.1"/>
    </source>
</evidence>